<dbReference type="Proteomes" id="UP000045840">
    <property type="component" value="Unassembled WGS sequence"/>
</dbReference>
<keyword evidence="3" id="KW-1185">Reference proteome</keyword>
<accession>A0A0T9RLA2</accession>
<sequence length="99" mass="11534">MMDITKSREDFEAYIRKNFQYPTLEMEPEDGPCAGEYVDTMREEQFQLWDAAWKASRVSIELELPTQDEYDDPLSAYNAISDCKKILRDAGIRIKGESE</sequence>
<evidence type="ECO:0000313" key="3">
    <source>
        <dbReference type="Proteomes" id="UP000044625"/>
    </source>
</evidence>
<dbReference type="Pfam" id="PF26207">
    <property type="entry name" value="Phage_phiTE_015"/>
    <property type="match status" value="1"/>
</dbReference>
<reference evidence="1" key="2">
    <citation type="submission" date="2015-03" db="EMBL/GenBank/DDBJ databases">
        <authorList>
            <person name="Murphy D."/>
        </authorList>
    </citation>
    <scope>NUCLEOTIDE SEQUENCE [LARGE SCALE GENOMIC DNA]</scope>
    <source>
        <strain evidence="1">A125KOH2</strain>
    </source>
</reference>
<dbReference type="Proteomes" id="UP000044625">
    <property type="component" value="Unassembled WGS sequence"/>
</dbReference>
<gene>
    <name evidence="1" type="ORF">ERS008529_04701</name>
    <name evidence="2" type="ORF">ERS137968_04812</name>
</gene>
<dbReference type="InterPro" id="IPR058601">
    <property type="entry name" value="Phage_phiTE_015-like"/>
</dbReference>
<reference evidence="4" key="3">
    <citation type="submission" date="2015-03" db="EMBL/GenBank/DDBJ databases">
        <authorList>
            <consortium name="Pathogen Informatics"/>
        </authorList>
    </citation>
    <scope>NUCLEOTIDE SEQUENCE [LARGE SCALE GENOMIC DNA]</scope>
    <source>
        <strain evidence="4">A125KOH2</strain>
    </source>
</reference>
<dbReference type="RefSeq" id="WP_156168742.1">
    <property type="nucleotide sequence ID" value="NZ_CAWMMU010000082.1"/>
</dbReference>
<proteinExistence type="predicted"/>
<reference evidence="2 3" key="1">
    <citation type="submission" date="2015-03" db="EMBL/GenBank/DDBJ databases">
        <authorList>
            <consortium name="Pathogen Informatics"/>
            <person name="Murphy D."/>
        </authorList>
    </citation>
    <scope>NUCLEOTIDE SEQUENCE [LARGE SCALE GENOMIC DNA]</scope>
    <source>
        <strain evidence="2">Type strain: CIP110230</strain>
        <strain evidence="3">type strain: CIP110230</strain>
    </source>
</reference>
<organism evidence="1 4">
    <name type="scientific">Yersinia pekkanenii</name>
    <dbReference type="NCBI Taxonomy" id="1288385"/>
    <lineage>
        <taxon>Bacteria</taxon>
        <taxon>Pseudomonadati</taxon>
        <taxon>Pseudomonadota</taxon>
        <taxon>Gammaproteobacteria</taxon>
        <taxon>Enterobacterales</taxon>
        <taxon>Yersiniaceae</taxon>
        <taxon>Yersinia</taxon>
    </lineage>
</organism>
<name>A0A0T9RLA2_9GAMM</name>
<evidence type="ECO:0000313" key="2">
    <source>
        <dbReference type="EMBL" id="CRY69658.1"/>
    </source>
</evidence>
<dbReference type="STRING" id="1288385.ERS137968_04812"/>
<dbReference type="EMBL" id="CQAZ01000106">
    <property type="protein sequence ID" value="CNI69874.1"/>
    <property type="molecule type" value="Genomic_DNA"/>
</dbReference>
<dbReference type="OrthoDB" id="6481180at2"/>
<protein>
    <submittedName>
        <fullName evidence="1">Uncharacterized protein</fullName>
    </submittedName>
</protein>
<dbReference type="AlphaFoldDB" id="A0A0T9RLA2"/>
<evidence type="ECO:0000313" key="4">
    <source>
        <dbReference type="Proteomes" id="UP000045840"/>
    </source>
</evidence>
<evidence type="ECO:0000313" key="1">
    <source>
        <dbReference type="EMBL" id="CNI69874.1"/>
    </source>
</evidence>
<dbReference type="EMBL" id="CWJL01000082">
    <property type="protein sequence ID" value="CRY69658.1"/>
    <property type="molecule type" value="Genomic_DNA"/>
</dbReference>